<dbReference type="EMBL" id="KL198180">
    <property type="protein sequence ID" value="KDQ05843.1"/>
    <property type="molecule type" value="Genomic_DNA"/>
</dbReference>
<evidence type="ECO:0000313" key="1">
    <source>
        <dbReference type="EMBL" id="KDQ05843.1"/>
    </source>
</evidence>
<dbReference type="HOGENOM" id="CLU_2446568_0_0_1"/>
<dbReference type="InParanoid" id="A0A067LRM1"/>
<accession>A0A067LRM1</accession>
<dbReference type="Proteomes" id="UP000027195">
    <property type="component" value="Unassembled WGS sequence"/>
</dbReference>
<reference evidence="2" key="1">
    <citation type="journal article" date="2014" name="Proc. Natl. Acad. Sci. U.S.A.">
        <title>Extensive sampling of basidiomycete genomes demonstrates inadequacy of the white-rot/brown-rot paradigm for wood decay fungi.</title>
        <authorList>
            <person name="Riley R."/>
            <person name="Salamov A.A."/>
            <person name="Brown D.W."/>
            <person name="Nagy L.G."/>
            <person name="Floudas D."/>
            <person name="Held B.W."/>
            <person name="Levasseur A."/>
            <person name="Lombard V."/>
            <person name="Morin E."/>
            <person name="Otillar R."/>
            <person name="Lindquist E.A."/>
            <person name="Sun H."/>
            <person name="LaButti K.M."/>
            <person name="Schmutz J."/>
            <person name="Jabbour D."/>
            <person name="Luo H."/>
            <person name="Baker S.E."/>
            <person name="Pisabarro A.G."/>
            <person name="Walton J.D."/>
            <person name="Blanchette R.A."/>
            <person name="Henrissat B."/>
            <person name="Martin F."/>
            <person name="Cullen D."/>
            <person name="Hibbett D.S."/>
            <person name="Grigoriev I.V."/>
        </authorList>
    </citation>
    <scope>NUCLEOTIDE SEQUENCE [LARGE SCALE GENOMIC DNA]</scope>
    <source>
        <strain evidence="2">FD-172 SS1</strain>
    </source>
</reference>
<proteinExistence type="predicted"/>
<protein>
    <submittedName>
        <fullName evidence="1">Uncharacterized protein</fullName>
    </submittedName>
</protein>
<sequence>MTHDDTLVQSLPTVSCSFVHFQFTYRANACDELLAPCVYDVASTSRSRSSLAASKLQVPPWATTVRNSLPTTIIWRHCKAIGDDGDDDED</sequence>
<gene>
    <name evidence="1" type="ORF">BOTBODRAFT_39940</name>
</gene>
<organism evidence="1 2">
    <name type="scientific">Botryobasidium botryosum (strain FD-172 SS1)</name>
    <dbReference type="NCBI Taxonomy" id="930990"/>
    <lineage>
        <taxon>Eukaryota</taxon>
        <taxon>Fungi</taxon>
        <taxon>Dikarya</taxon>
        <taxon>Basidiomycota</taxon>
        <taxon>Agaricomycotina</taxon>
        <taxon>Agaricomycetes</taxon>
        <taxon>Cantharellales</taxon>
        <taxon>Botryobasidiaceae</taxon>
        <taxon>Botryobasidium</taxon>
    </lineage>
</organism>
<feature type="non-terminal residue" evidence="1">
    <location>
        <position position="90"/>
    </location>
</feature>
<keyword evidence="2" id="KW-1185">Reference proteome</keyword>
<dbReference type="AlphaFoldDB" id="A0A067LRM1"/>
<evidence type="ECO:0000313" key="2">
    <source>
        <dbReference type="Proteomes" id="UP000027195"/>
    </source>
</evidence>
<name>A0A067LRM1_BOTB1</name>